<keyword evidence="6" id="KW-0249">Electron transport</keyword>
<feature type="signal peptide" evidence="12">
    <location>
        <begin position="1"/>
        <end position="27"/>
    </location>
</feature>
<dbReference type="PROSITE" id="PS51485">
    <property type="entry name" value="PHYTOCYANIN"/>
    <property type="match status" value="1"/>
</dbReference>
<sequence>MLLQAYRCFSIVLFFICLAAYINMLNARETHIVGDGGGWSLFTDSNNWAEGKEFHVGDFLVFNYESGLHNVLQVNSTAYEGCIKDPYIQIFNSGNDSLLLSEVDRIWFICGVTDHCENGQKLSIIVVP</sequence>
<evidence type="ECO:0000256" key="11">
    <source>
        <dbReference type="ARBA" id="ARBA00023180"/>
    </source>
</evidence>
<gene>
    <name evidence="14" type="ORF">O6P43_005283</name>
</gene>
<evidence type="ECO:0000256" key="2">
    <source>
        <dbReference type="ARBA" id="ARBA00022448"/>
    </source>
</evidence>
<organism evidence="14 15">
    <name type="scientific">Quillaja saponaria</name>
    <name type="common">Soap bark tree</name>
    <dbReference type="NCBI Taxonomy" id="32244"/>
    <lineage>
        <taxon>Eukaryota</taxon>
        <taxon>Viridiplantae</taxon>
        <taxon>Streptophyta</taxon>
        <taxon>Embryophyta</taxon>
        <taxon>Tracheophyta</taxon>
        <taxon>Spermatophyta</taxon>
        <taxon>Magnoliopsida</taxon>
        <taxon>eudicotyledons</taxon>
        <taxon>Gunneridae</taxon>
        <taxon>Pentapetalae</taxon>
        <taxon>rosids</taxon>
        <taxon>fabids</taxon>
        <taxon>Fabales</taxon>
        <taxon>Quillajaceae</taxon>
        <taxon>Quillaja</taxon>
    </lineage>
</organism>
<accession>A0AAD7Q5M0</accession>
<protein>
    <submittedName>
        <fullName evidence="14">Blue copper protein</fullName>
    </submittedName>
</protein>
<keyword evidence="11" id="KW-0325">Glycoprotein</keyword>
<evidence type="ECO:0000256" key="5">
    <source>
        <dbReference type="ARBA" id="ARBA00022729"/>
    </source>
</evidence>
<evidence type="ECO:0000256" key="12">
    <source>
        <dbReference type="SAM" id="SignalP"/>
    </source>
</evidence>
<dbReference type="PANTHER" id="PTHR33021">
    <property type="entry name" value="BLUE COPPER PROTEIN"/>
    <property type="match status" value="1"/>
</dbReference>
<keyword evidence="8" id="KW-0186">Copper</keyword>
<dbReference type="CDD" id="cd04216">
    <property type="entry name" value="Phytocyanin"/>
    <property type="match status" value="1"/>
</dbReference>
<dbReference type="InterPro" id="IPR039391">
    <property type="entry name" value="Phytocyanin-like"/>
</dbReference>
<evidence type="ECO:0000256" key="8">
    <source>
        <dbReference type="ARBA" id="ARBA00023008"/>
    </source>
</evidence>
<feature type="domain" description="Phytocyanin" evidence="13">
    <location>
        <begin position="29"/>
        <end position="128"/>
    </location>
</feature>
<evidence type="ECO:0000256" key="9">
    <source>
        <dbReference type="ARBA" id="ARBA00023136"/>
    </source>
</evidence>
<evidence type="ECO:0000259" key="13">
    <source>
        <dbReference type="PROSITE" id="PS51485"/>
    </source>
</evidence>
<proteinExistence type="predicted"/>
<keyword evidence="7" id="KW-1133">Transmembrane helix</keyword>
<keyword evidence="2" id="KW-0813">Transport</keyword>
<dbReference type="GO" id="GO:0009610">
    <property type="term" value="P:response to symbiotic fungus"/>
    <property type="evidence" value="ECO:0007669"/>
    <property type="project" value="UniProtKB-ARBA"/>
</dbReference>
<feature type="chain" id="PRO_5041974352" evidence="12">
    <location>
        <begin position="28"/>
        <end position="128"/>
    </location>
</feature>
<dbReference type="PANTHER" id="PTHR33021:SF171">
    <property type="entry name" value="BLUE COPPER-BINDING PROTEIN-LIKE"/>
    <property type="match status" value="1"/>
</dbReference>
<dbReference type="GO" id="GO:0005886">
    <property type="term" value="C:plasma membrane"/>
    <property type="evidence" value="ECO:0007669"/>
    <property type="project" value="TreeGrafter"/>
</dbReference>
<evidence type="ECO:0000256" key="1">
    <source>
        <dbReference type="ARBA" id="ARBA00004479"/>
    </source>
</evidence>
<keyword evidence="10" id="KW-1015">Disulfide bond</keyword>
<keyword evidence="15" id="KW-1185">Reference proteome</keyword>
<dbReference type="EMBL" id="JARAOO010000003">
    <property type="protein sequence ID" value="KAJ7975348.1"/>
    <property type="molecule type" value="Genomic_DNA"/>
</dbReference>
<keyword evidence="4" id="KW-0479">Metal-binding</keyword>
<dbReference type="AlphaFoldDB" id="A0AAD7Q5M0"/>
<evidence type="ECO:0000256" key="3">
    <source>
        <dbReference type="ARBA" id="ARBA00022692"/>
    </source>
</evidence>
<name>A0AAD7Q5M0_QUISA</name>
<dbReference type="Pfam" id="PF02298">
    <property type="entry name" value="Cu_bind_like"/>
    <property type="match status" value="1"/>
</dbReference>
<reference evidence="14" key="1">
    <citation type="journal article" date="2023" name="Science">
        <title>Elucidation of the pathway for biosynthesis of saponin adjuvants from the soapbark tree.</title>
        <authorList>
            <person name="Reed J."/>
            <person name="Orme A."/>
            <person name="El-Demerdash A."/>
            <person name="Owen C."/>
            <person name="Martin L.B.B."/>
            <person name="Misra R.C."/>
            <person name="Kikuchi S."/>
            <person name="Rejzek M."/>
            <person name="Martin A.C."/>
            <person name="Harkess A."/>
            <person name="Leebens-Mack J."/>
            <person name="Louveau T."/>
            <person name="Stephenson M.J."/>
            <person name="Osbourn A."/>
        </authorList>
    </citation>
    <scope>NUCLEOTIDE SEQUENCE</scope>
    <source>
        <strain evidence="14">S10</strain>
    </source>
</reference>
<comment type="subcellular location">
    <subcellularLocation>
        <location evidence="1">Membrane</location>
        <topology evidence="1">Single-pass type I membrane protein</topology>
    </subcellularLocation>
</comment>
<dbReference type="KEGG" id="qsa:O6P43_005283"/>
<evidence type="ECO:0000256" key="7">
    <source>
        <dbReference type="ARBA" id="ARBA00022989"/>
    </source>
</evidence>
<keyword evidence="5 12" id="KW-0732">Signal</keyword>
<evidence type="ECO:0000256" key="6">
    <source>
        <dbReference type="ARBA" id="ARBA00022982"/>
    </source>
</evidence>
<evidence type="ECO:0000313" key="14">
    <source>
        <dbReference type="EMBL" id="KAJ7975348.1"/>
    </source>
</evidence>
<evidence type="ECO:0000313" key="15">
    <source>
        <dbReference type="Proteomes" id="UP001163823"/>
    </source>
</evidence>
<comment type="caution">
    <text evidence="14">The sequence shown here is derived from an EMBL/GenBank/DDBJ whole genome shotgun (WGS) entry which is preliminary data.</text>
</comment>
<evidence type="ECO:0000256" key="4">
    <source>
        <dbReference type="ARBA" id="ARBA00022723"/>
    </source>
</evidence>
<keyword evidence="9" id="KW-0472">Membrane</keyword>
<dbReference type="InterPro" id="IPR008972">
    <property type="entry name" value="Cupredoxin"/>
</dbReference>
<dbReference type="GO" id="GO:0009055">
    <property type="term" value="F:electron transfer activity"/>
    <property type="evidence" value="ECO:0007669"/>
    <property type="project" value="InterPro"/>
</dbReference>
<dbReference type="SUPFAM" id="SSF49503">
    <property type="entry name" value="Cupredoxins"/>
    <property type="match status" value="1"/>
</dbReference>
<dbReference type="FunFam" id="2.60.40.420:FF:000067">
    <property type="entry name" value="Cupredoxin superfamily protein"/>
    <property type="match status" value="1"/>
</dbReference>
<keyword evidence="3" id="KW-0812">Transmembrane</keyword>
<dbReference type="Gene3D" id="2.60.40.420">
    <property type="entry name" value="Cupredoxins - blue copper proteins"/>
    <property type="match status" value="1"/>
</dbReference>
<dbReference type="InterPro" id="IPR003245">
    <property type="entry name" value="Phytocyanin_dom"/>
</dbReference>
<dbReference type="Proteomes" id="UP001163823">
    <property type="component" value="Chromosome 3"/>
</dbReference>
<evidence type="ECO:0000256" key="10">
    <source>
        <dbReference type="ARBA" id="ARBA00023157"/>
    </source>
</evidence>
<dbReference type="GO" id="GO:0046872">
    <property type="term" value="F:metal ion binding"/>
    <property type="evidence" value="ECO:0007669"/>
    <property type="project" value="UniProtKB-KW"/>
</dbReference>